<keyword evidence="10" id="KW-1185">Reference proteome</keyword>
<feature type="region of interest" description="Disordered" evidence="5">
    <location>
        <begin position="1"/>
        <end position="22"/>
    </location>
</feature>
<comment type="caution">
    <text evidence="9">The sequence shown here is derived from an EMBL/GenBank/DDBJ whole genome shotgun (WGS) entry which is preliminary data.</text>
</comment>
<dbReference type="InterPro" id="IPR012312">
    <property type="entry name" value="Hemerythrin-like"/>
</dbReference>
<dbReference type="PROSITE" id="PS51266">
    <property type="entry name" value="ZF_CHY"/>
    <property type="match status" value="1"/>
</dbReference>
<dbReference type="Proteomes" id="UP000247409">
    <property type="component" value="Unassembled WGS sequence"/>
</dbReference>
<keyword evidence="2 4" id="KW-0863">Zinc-finger</keyword>
<dbReference type="Gene3D" id="2.20.28.10">
    <property type="match status" value="1"/>
</dbReference>
<evidence type="ECO:0000256" key="2">
    <source>
        <dbReference type="ARBA" id="ARBA00022771"/>
    </source>
</evidence>
<dbReference type="SUPFAM" id="SSF161219">
    <property type="entry name" value="CHY zinc finger-like"/>
    <property type="match status" value="1"/>
</dbReference>
<dbReference type="InterPro" id="IPR008913">
    <property type="entry name" value="Znf_CHY"/>
</dbReference>
<evidence type="ECO:0000313" key="9">
    <source>
        <dbReference type="EMBL" id="PXF44618.1"/>
    </source>
</evidence>
<dbReference type="SUPFAM" id="SSF57850">
    <property type="entry name" value="RING/U-box"/>
    <property type="match status" value="1"/>
</dbReference>
<organism evidence="9 10">
    <name type="scientific">Gracilariopsis chorda</name>
    <dbReference type="NCBI Taxonomy" id="448386"/>
    <lineage>
        <taxon>Eukaryota</taxon>
        <taxon>Rhodophyta</taxon>
        <taxon>Florideophyceae</taxon>
        <taxon>Rhodymeniophycidae</taxon>
        <taxon>Gracilariales</taxon>
        <taxon>Gracilariaceae</taxon>
        <taxon>Gracilariopsis</taxon>
    </lineage>
</organism>
<dbReference type="SUPFAM" id="SSF161245">
    <property type="entry name" value="Zinc hairpin stack"/>
    <property type="match status" value="1"/>
</dbReference>
<dbReference type="CDD" id="cd12108">
    <property type="entry name" value="Hr-like"/>
    <property type="match status" value="2"/>
</dbReference>
<dbReference type="Gene3D" id="1.20.120.520">
    <property type="entry name" value="nmb1532 protein domain like"/>
    <property type="match status" value="3"/>
</dbReference>
<feature type="region of interest" description="Disordered" evidence="5">
    <location>
        <begin position="159"/>
        <end position="199"/>
    </location>
</feature>
<dbReference type="SMART" id="SM00184">
    <property type="entry name" value="RING"/>
    <property type="match status" value="1"/>
</dbReference>
<evidence type="ECO:0000259" key="6">
    <source>
        <dbReference type="PROSITE" id="PS50089"/>
    </source>
</evidence>
<dbReference type="PANTHER" id="PTHR21319">
    <property type="entry name" value="RING FINGER AND CHY ZINC FINGER DOMAIN-CONTAINING PROTEIN 1"/>
    <property type="match status" value="1"/>
</dbReference>
<evidence type="ECO:0000256" key="4">
    <source>
        <dbReference type="PROSITE-ProRule" id="PRU00601"/>
    </source>
</evidence>
<dbReference type="InterPro" id="IPR037274">
    <property type="entry name" value="Znf_CHY_sf"/>
</dbReference>
<reference evidence="9 10" key="1">
    <citation type="journal article" date="2018" name="Mol. Biol. Evol.">
        <title>Analysis of the draft genome of the red seaweed Gracilariopsis chorda provides insights into genome size evolution in Rhodophyta.</title>
        <authorList>
            <person name="Lee J."/>
            <person name="Yang E.C."/>
            <person name="Graf L."/>
            <person name="Yang J.H."/>
            <person name="Qiu H."/>
            <person name="Zel Zion U."/>
            <person name="Chan C.X."/>
            <person name="Stephens T.G."/>
            <person name="Weber A.P.M."/>
            <person name="Boo G.H."/>
            <person name="Boo S.M."/>
            <person name="Kim K.M."/>
            <person name="Shin Y."/>
            <person name="Jung M."/>
            <person name="Lee S.J."/>
            <person name="Yim H.S."/>
            <person name="Lee J.H."/>
            <person name="Bhattacharya D."/>
            <person name="Yoon H.S."/>
        </authorList>
    </citation>
    <scope>NUCLEOTIDE SEQUENCE [LARGE SCALE GENOMIC DNA]</scope>
    <source>
        <strain evidence="9 10">SKKU-2015</strain>
        <tissue evidence="9">Whole body</tissue>
    </source>
</reference>
<dbReference type="InterPro" id="IPR013083">
    <property type="entry name" value="Znf_RING/FYVE/PHD"/>
</dbReference>
<evidence type="ECO:0000259" key="8">
    <source>
        <dbReference type="PROSITE" id="PS51270"/>
    </source>
</evidence>
<evidence type="ECO:0000256" key="1">
    <source>
        <dbReference type="ARBA" id="ARBA00022723"/>
    </source>
</evidence>
<dbReference type="STRING" id="448386.A0A2V3IR81"/>
<keyword evidence="1" id="KW-0479">Metal-binding</keyword>
<dbReference type="PANTHER" id="PTHR21319:SF0">
    <property type="entry name" value="AND RING FINGER DOMAIN PROTEIN, PUTATIVE (AFU_ORTHOLOGUE AFUA_1G08900)-RELATED"/>
    <property type="match status" value="1"/>
</dbReference>
<keyword evidence="3" id="KW-0862">Zinc</keyword>
<dbReference type="Pfam" id="PF01814">
    <property type="entry name" value="Hemerythrin"/>
    <property type="match status" value="2"/>
</dbReference>
<gene>
    <name evidence="9" type="ORF">BWQ96_05613</name>
</gene>
<dbReference type="Gene3D" id="3.30.40.10">
    <property type="entry name" value="Zinc/RING finger domain, C3HC4 (zinc finger)"/>
    <property type="match status" value="1"/>
</dbReference>
<evidence type="ECO:0000256" key="5">
    <source>
        <dbReference type="SAM" id="MobiDB-lite"/>
    </source>
</evidence>
<feature type="domain" description="RING-type" evidence="6">
    <location>
        <begin position="1026"/>
        <end position="1068"/>
    </location>
</feature>
<dbReference type="InterPro" id="IPR039512">
    <property type="entry name" value="RCHY1_zinc-ribbon"/>
</dbReference>
<dbReference type="Pfam" id="PF14599">
    <property type="entry name" value="zinc_ribbon_6"/>
    <property type="match status" value="1"/>
</dbReference>
<dbReference type="OrthoDB" id="411372at2759"/>
<feature type="region of interest" description="Disordered" evidence="5">
    <location>
        <begin position="100"/>
        <end position="135"/>
    </location>
</feature>
<dbReference type="PROSITE" id="PS50089">
    <property type="entry name" value="ZF_RING_2"/>
    <property type="match status" value="1"/>
</dbReference>
<dbReference type="InterPro" id="IPR037275">
    <property type="entry name" value="Znf_CTCHY_sf"/>
</dbReference>
<evidence type="ECO:0000256" key="3">
    <source>
        <dbReference type="ARBA" id="ARBA00022833"/>
    </source>
</evidence>
<dbReference type="AlphaFoldDB" id="A0A2V3IR81"/>
<dbReference type="GO" id="GO:0008270">
    <property type="term" value="F:zinc ion binding"/>
    <property type="evidence" value="ECO:0007669"/>
    <property type="project" value="UniProtKB-KW"/>
</dbReference>
<accession>A0A2V3IR81</accession>
<dbReference type="InterPro" id="IPR001841">
    <property type="entry name" value="Znf_RING"/>
</dbReference>
<feature type="domain" description="CTCHY-type" evidence="8">
    <location>
        <begin position="958"/>
        <end position="1025"/>
    </location>
</feature>
<proteinExistence type="predicted"/>
<dbReference type="GO" id="GO:0005634">
    <property type="term" value="C:nucleus"/>
    <property type="evidence" value="ECO:0007669"/>
    <property type="project" value="TreeGrafter"/>
</dbReference>
<dbReference type="GO" id="GO:0016567">
    <property type="term" value="P:protein ubiquitination"/>
    <property type="evidence" value="ECO:0007669"/>
    <property type="project" value="TreeGrafter"/>
</dbReference>
<dbReference type="GO" id="GO:0061630">
    <property type="term" value="F:ubiquitin protein ligase activity"/>
    <property type="evidence" value="ECO:0007669"/>
    <property type="project" value="TreeGrafter"/>
</dbReference>
<sequence>MKRAADQPANSPKVLRQPLTPSHHRQIQPLVDNQFVRHLFLLHTPIRLFLEKVLTSVNALTPLAPDAHLDDLNRRIVHLSNIVLSHCRIEDRTIFPVLSKASSASSASPHRTAKRARIASSPVSVDPQPIHDDHQHLGHAFDTLRSTLRELRAAPLLKPQSLPLQSPRVSSTANASPFLDPTTSSSSNPSYQTTYGPRTTNRQEGVVYVKRTAKQLADRIRDHLRNEESYALPIATSFLSHAQQRQLVLRVTNDTVSVQHLPDAFRLVPHGDLVSLLQFVSQHASDRDNKRIALTLAKVLSVSQWRAICADVPTLANMQLPKQNSLIEISHMHKAITKELNDIVAYCESIDTSNPKQMQSLSFRVSFLRRVHSYHAEGEESVLLKELHAKLSSSPDSTATNAFHDDHNDEAAMFNDFSSKLESLQDPSGYQSRETLFPQTIKQQLLESVRNLASHLKHHMEEEETKLLPLLRKYFTLADQDRMMRLVMAKVPPAFLREVIPWMFNLLDVDDQECMLRNLMRTAPPNEICKVISSIAQSVQKGMTDRMKWNEICLRVPELEGDYKSIVEKCEMDNDGPISEILRVHKAFRIELNTILRRTKEIRADGSAPNPLSLNSLMESLTFVRKMVADHSKAEDDILLPRLEAKSPGISEQYKEDHCDEAQLFQDFSDCLMHLRCATDESECTKLVQKLQLHARVLRDEMVKHLELEEKQLWPICQQQFDEKEQSEIVALIFGQIPSKRLREMLPWMIRLLSVSERNTMMNHILLVTKSTMFEKWLNSWLPLDNECAVQSDSPSKERVLSDRSLSVTDPGPSVAKAARVMLEGRENLERTMRSIAQDSSLTVQERTRMMQRIMLAPYQQRSIDRTNICKNQEADDLRKTYADVENGRKHLGCKHYRRGCKLRAACCQKLYTCRLCHDAEETHVMNRSATKEILCMECSTLQAVAAVCINEKCQRSFARYFCGICVFFDDRENAKVYHCHSCNVCRVGKGLGIDYFHCMKCNQCMHVKYREKGHNCIQKAMESDCPVCFQYMFTSTSPVKYLQCGHLMHTACYDRYRNNSIRCPICSRSLEEMTPLYQLLDQQLAATGANMMPAHYRSARCDLYCKDCFTKSNTPYHFLYNKCPVCQSYNTRVEHVDPNGDGSSKR</sequence>
<name>A0A2V3IR81_9FLOR</name>
<dbReference type="InterPro" id="IPR017921">
    <property type="entry name" value="Znf_CTCHY"/>
</dbReference>
<dbReference type="PROSITE" id="PS51270">
    <property type="entry name" value="ZF_CTCHY"/>
    <property type="match status" value="1"/>
</dbReference>
<dbReference type="Pfam" id="PF13639">
    <property type="entry name" value="zf-RING_2"/>
    <property type="match status" value="1"/>
</dbReference>
<evidence type="ECO:0000259" key="7">
    <source>
        <dbReference type="PROSITE" id="PS51266"/>
    </source>
</evidence>
<dbReference type="CDD" id="cd16464">
    <property type="entry name" value="RING-H2_Pirh2-like"/>
    <property type="match status" value="1"/>
</dbReference>
<protein>
    <submittedName>
        <fullName evidence="9">Zinc finger protein BRUTUS</fullName>
    </submittedName>
</protein>
<dbReference type="GO" id="GO:0006511">
    <property type="term" value="P:ubiquitin-dependent protein catabolic process"/>
    <property type="evidence" value="ECO:0007669"/>
    <property type="project" value="TreeGrafter"/>
</dbReference>
<feature type="domain" description="CHY-type" evidence="7">
    <location>
        <begin position="887"/>
        <end position="956"/>
    </location>
</feature>
<dbReference type="Pfam" id="PF05495">
    <property type="entry name" value="zf-CHY"/>
    <property type="match status" value="1"/>
</dbReference>
<dbReference type="EMBL" id="NBIV01000085">
    <property type="protein sequence ID" value="PXF44618.1"/>
    <property type="molecule type" value="Genomic_DNA"/>
</dbReference>
<evidence type="ECO:0000313" key="10">
    <source>
        <dbReference type="Proteomes" id="UP000247409"/>
    </source>
</evidence>
<feature type="compositionally biased region" description="Polar residues" evidence="5">
    <location>
        <begin position="168"/>
        <end position="199"/>
    </location>
</feature>